<dbReference type="Pfam" id="PF23837">
    <property type="entry name" value="DUF7207"/>
    <property type="match status" value="1"/>
</dbReference>
<dbReference type="EMBL" id="KJ019071">
    <property type="protein sequence ID" value="AIX24515.1"/>
    <property type="molecule type" value="Genomic_DNA"/>
</dbReference>
<name>A0A0E3FDH6_9CAUD</name>
<keyword evidence="2" id="KW-1185">Reference proteome</keyword>
<protein>
    <recommendedName>
        <fullName evidence="3">Gp189</fullName>
    </recommendedName>
</protein>
<organism evidence="1 2">
    <name type="scientific">Synechococcus phage ACG-2014g</name>
    <dbReference type="NCBI Taxonomy" id="1493512"/>
    <lineage>
        <taxon>Viruses</taxon>
        <taxon>Duplodnaviria</taxon>
        <taxon>Heunggongvirae</taxon>
        <taxon>Uroviricota</taxon>
        <taxon>Caudoviricetes</taxon>
        <taxon>Pantevenvirales</taxon>
        <taxon>Kyanoviridae</taxon>
        <taxon>Macariavirus</taxon>
        <taxon>Macariavirus tuscon14g</taxon>
    </lineage>
</organism>
<dbReference type="KEGG" id="vg:24171801"/>
<dbReference type="InterPro" id="IPR055631">
    <property type="entry name" value="DUF7207"/>
</dbReference>
<dbReference type="OrthoDB" id="19860at10239"/>
<evidence type="ECO:0000313" key="2">
    <source>
        <dbReference type="Proteomes" id="UP000033010"/>
    </source>
</evidence>
<reference evidence="1 2" key="1">
    <citation type="submission" date="2013-12" db="EMBL/GenBank/DDBJ databases">
        <title>Ecological redundancy of diverse viral populations within a natural community.</title>
        <authorList>
            <person name="Gregory A.C."/>
            <person name="LaButti K."/>
            <person name="Copeland A."/>
            <person name="Woyke T."/>
            <person name="Sullivan M.B."/>
        </authorList>
    </citation>
    <scope>NUCLEOTIDE SEQUENCE [LARGE SCALE GENOMIC DNA]</scope>
    <source>
        <strain evidence="1">Syn7803US105</strain>
    </source>
</reference>
<sequence length="120" mass="14473">MKFDELNESNYILFAIKHYENPQSVTKEDFDEDMKRFKYLKRLLKRYLRTNVLRTHLIINHLIILYNVFGEAATPLLFFKLERECWSLTKTLLIFLNKYPVGMLPDLDLDDDVKKELDKL</sequence>
<proteinExistence type="predicted"/>
<dbReference type="RefSeq" id="YP_009133731.1">
    <property type="nucleotide sequence ID" value="NC_026924.1"/>
</dbReference>
<evidence type="ECO:0008006" key="3">
    <source>
        <dbReference type="Google" id="ProtNLM"/>
    </source>
</evidence>
<dbReference type="GeneID" id="24171801"/>
<accession>A0A0E3FDH6</accession>
<gene>
    <name evidence="1" type="ORF">Syn7803US105_171</name>
</gene>
<evidence type="ECO:0000313" key="1">
    <source>
        <dbReference type="EMBL" id="AIX24515.1"/>
    </source>
</evidence>
<dbReference type="Proteomes" id="UP000033010">
    <property type="component" value="Segment"/>
</dbReference>